<dbReference type="OrthoDB" id="9806180at2"/>
<feature type="active site" evidence="3">
    <location>
        <position position="156"/>
    </location>
</feature>
<dbReference type="RefSeq" id="WP_144908152.1">
    <property type="nucleotide sequence ID" value="NZ_JACHOA010000010.1"/>
</dbReference>
<dbReference type="InterPro" id="IPR013094">
    <property type="entry name" value="AB_hydrolase_3"/>
</dbReference>
<evidence type="ECO:0000256" key="2">
    <source>
        <dbReference type="ARBA" id="ARBA00022801"/>
    </source>
</evidence>
<dbReference type="PANTHER" id="PTHR48081:SF8">
    <property type="entry name" value="ALPHA_BETA HYDROLASE FOLD-3 DOMAIN-CONTAINING PROTEIN-RELATED"/>
    <property type="match status" value="1"/>
</dbReference>
<proteinExistence type="inferred from homology"/>
<evidence type="ECO:0000313" key="5">
    <source>
        <dbReference type="EMBL" id="MBB4615678.1"/>
    </source>
</evidence>
<dbReference type="InterPro" id="IPR050300">
    <property type="entry name" value="GDXG_lipolytic_enzyme"/>
</dbReference>
<reference evidence="5 6" key="1">
    <citation type="submission" date="2020-08" db="EMBL/GenBank/DDBJ databases">
        <title>Genomic Encyclopedia of Type Strains, Phase IV (KMG-IV): sequencing the most valuable type-strain genomes for metagenomic binning, comparative biology and taxonomic classification.</title>
        <authorList>
            <person name="Goeker M."/>
        </authorList>
    </citation>
    <scope>NUCLEOTIDE SEQUENCE [LARGE SCALE GENOMIC DNA]</scope>
    <source>
        <strain evidence="5 6">DSM 17507</strain>
    </source>
</reference>
<feature type="domain" description="Alpha/beta hydrolase fold-3" evidence="4">
    <location>
        <begin position="78"/>
        <end position="282"/>
    </location>
</feature>
<name>A0A7W7EVP4_9SPHN</name>
<organism evidence="5 6">
    <name type="scientific">Novosphingobium taihuense</name>
    <dbReference type="NCBI Taxonomy" id="260085"/>
    <lineage>
        <taxon>Bacteria</taxon>
        <taxon>Pseudomonadati</taxon>
        <taxon>Pseudomonadota</taxon>
        <taxon>Alphaproteobacteria</taxon>
        <taxon>Sphingomonadales</taxon>
        <taxon>Sphingomonadaceae</taxon>
        <taxon>Novosphingobium</taxon>
    </lineage>
</organism>
<dbReference type="InterPro" id="IPR033140">
    <property type="entry name" value="Lipase_GDXG_put_SER_AS"/>
</dbReference>
<dbReference type="Proteomes" id="UP000538566">
    <property type="component" value="Unassembled WGS sequence"/>
</dbReference>
<dbReference type="Gene3D" id="3.40.50.1820">
    <property type="entry name" value="alpha/beta hydrolase"/>
    <property type="match status" value="1"/>
</dbReference>
<dbReference type="PANTHER" id="PTHR48081">
    <property type="entry name" value="AB HYDROLASE SUPERFAMILY PROTEIN C4A8.06C"/>
    <property type="match status" value="1"/>
</dbReference>
<comment type="caution">
    <text evidence="5">The sequence shown here is derived from an EMBL/GenBank/DDBJ whole genome shotgun (WGS) entry which is preliminary data.</text>
</comment>
<gene>
    <name evidence="5" type="ORF">GGR37_003978</name>
</gene>
<evidence type="ECO:0000256" key="1">
    <source>
        <dbReference type="ARBA" id="ARBA00010515"/>
    </source>
</evidence>
<protein>
    <submittedName>
        <fullName evidence="5">Acetyl esterase</fullName>
        <ecNumber evidence="5">3.1.1.-</ecNumber>
    </submittedName>
</protein>
<sequence>MSAPFILPETAAVLQALAAMDGPHLGDLPAPAAREVYHQLGDAFEEAADPAVRTVDFKGEGVTMRAYFPGDAQPGPVIVYYHGGGWVIGDLDTHNALCARLASVTGLRVVSVDYRLAPEHPYPAAHDDCLAAARFVAQGPSVLEAPVKGIALAGDSAGGALALAVGGKLEPAQRLAQFLIYPVGDCTEPEEGSYAQFAEGFLLDRKLMHRFIEDYLPNVATRQDRDVSPLLHELPAISPPTVILTAGLDPLRDQGRALAARLIMQGAECHYLEAAGLIHGMATMRRALPSGDAQIVRGALLLADLLRNRKPDLQGES</sequence>
<evidence type="ECO:0000256" key="3">
    <source>
        <dbReference type="PROSITE-ProRule" id="PRU10038"/>
    </source>
</evidence>
<dbReference type="SUPFAM" id="SSF53474">
    <property type="entry name" value="alpha/beta-Hydrolases"/>
    <property type="match status" value="1"/>
</dbReference>
<dbReference type="EC" id="3.1.1.-" evidence="5"/>
<dbReference type="EMBL" id="JACHOA010000010">
    <property type="protein sequence ID" value="MBB4615678.1"/>
    <property type="molecule type" value="Genomic_DNA"/>
</dbReference>
<dbReference type="GO" id="GO:0016787">
    <property type="term" value="F:hydrolase activity"/>
    <property type="evidence" value="ECO:0007669"/>
    <property type="project" value="UniProtKB-KW"/>
</dbReference>
<keyword evidence="2 5" id="KW-0378">Hydrolase</keyword>
<keyword evidence="6" id="KW-1185">Reference proteome</keyword>
<dbReference type="AlphaFoldDB" id="A0A7W7EVP4"/>
<dbReference type="PROSITE" id="PS01174">
    <property type="entry name" value="LIPASE_GDXG_SER"/>
    <property type="match status" value="1"/>
</dbReference>
<dbReference type="InterPro" id="IPR029058">
    <property type="entry name" value="AB_hydrolase_fold"/>
</dbReference>
<comment type="similarity">
    <text evidence="1">Belongs to the 'GDXG' lipolytic enzyme family.</text>
</comment>
<evidence type="ECO:0000313" key="6">
    <source>
        <dbReference type="Proteomes" id="UP000538566"/>
    </source>
</evidence>
<dbReference type="Pfam" id="PF07859">
    <property type="entry name" value="Abhydrolase_3"/>
    <property type="match status" value="1"/>
</dbReference>
<evidence type="ECO:0000259" key="4">
    <source>
        <dbReference type="Pfam" id="PF07859"/>
    </source>
</evidence>
<accession>A0A7W7EVP4</accession>